<evidence type="ECO:0000313" key="1">
    <source>
        <dbReference type="EMBL" id="SEI02134.1"/>
    </source>
</evidence>
<dbReference type="Proteomes" id="UP000198939">
    <property type="component" value="Unassembled WGS sequence"/>
</dbReference>
<evidence type="ECO:0000313" key="4">
    <source>
        <dbReference type="Proteomes" id="UP000198939"/>
    </source>
</evidence>
<gene>
    <name evidence="1" type="ORF">RTCCBAU85039_3761</name>
    <name evidence="2" type="ORF">SAMN05216228_101654</name>
</gene>
<name>A0A1H8P841_9HYPH</name>
<dbReference type="STRING" id="501024.RTCCBAU85039_3761"/>
<dbReference type="EMBL" id="FOCV01000016">
    <property type="protein sequence ID" value="SEO37808.1"/>
    <property type="molecule type" value="Genomic_DNA"/>
</dbReference>
<organism evidence="1 3">
    <name type="scientific">Rhizobium tibeticum</name>
    <dbReference type="NCBI Taxonomy" id="501024"/>
    <lineage>
        <taxon>Bacteria</taxon>
        <taxon>Pseudomonadati</taxon>
        <taxon>Pseudomonadota</taxon>
        <taxon>Alphaproteobacteria</taxon>
        <taxon>Hyphomicrobiales</taxon>
        <taxon>Rhizobiaceae</taxon>
        <taxon>Rhizobium/Agrobacterium group</taxon>
        <taxon>Rhizobium</taxon>
    </lineage>
</organism>
<dbReference type="AlphaFoldDB" id="A0A1H8P841"/>
<evidence type="ECO:0000313" key="2">
    <source>
        <dbReference type="EMBL" id="SEO37808.1"/>
    </source>
</evidence>
<dbReference type="EMBL" id="FNXB01000019">
    <property type="protein sequence ID" value="SEI02134.1"/>
    <property type="molecule type" value="Genomic_DNA"/>
</dbReference>
<dbReference type="Proteomes" id="UP000183063">
    <property type="component" value="Unassembled WGS sequence"/>
</dbReference>
<reference evidence="3" key="1">
    <citation type="submission" date="2016-10" db="EMBL/GenBank/DDBJ databases">
        <authorList>
            <person name="Wibberg D."/>
        </authorList>
    </citation>
    <scope>NUCLEOTIDE SEQUENCE [LARGE SCALE GENOMIC DNA]</scope>
</reference>
<proteinExistence type="predicted"/>
<evidence type="ECO:0000313" key="3">
    <source>
        <dbReference type="Proteomes" id="UP000183063"/>
    </source>
</evidence>
<dbReference type="Gene3D" id="3.90.1680.20">
    <property type="match status" value="1"/>
</dbReference>
<protein>
    <submittedName>
        <fullName evidence="1">Uncharacterized protein</fullName>
    </submittedName>
</protein>
<reference evidence="2 4" key="2">
    <citation type="submission" date="2016-10" db="EMBL/GenBank/DDBJ databases">
        <authorList>
            <person name="Varghese N."/>
            <person name="Submissions S."/>
        </authorList>
    </citation>
    <scope>NUCLEOTIDE SEQUENCE [LARGE SCALE GENOMIC DNA]</scope>
    <source>
        <strain evidence="2 4">CGMCC 1.7071</strain>
    </source>
</reference>
<accession>A0A1H8P841</accession>
<reference evidence="1" key="3">
    <citation type="submission" date="2016-10" db="EMBL/GenBank/DDBJ databases">
        <authorList>
            <person name="de Groot N.N."/>
        </authorList>
    </citation>
    <scope>NUCLEOTIDE SEQUENCE [LARGE SCALE GENOMIC DNA]</scope>
    <source>
        <strain evidence="1">CCBAU85039</strain>
    </source>
</reference>
<sequence length="50" mass="5635">MCSLNRMDDRDWISKWAQDIESLVNLMPEYQVHPDQSAPVSGTRPTASGT</sequence>
<keyword evidence="4" id="KW-1185">Reference proteome</keyword>